<dbReference type="EMBL" id="LC738878">
    <property type="protein sequence ID" value="BDT62758.1"/>
    <property type="molecule type" value="Genomic_DNA"/>
</dbReference>
<protein>
    <submittedName>
        <fullName evidence="1">Uncharacterized protein</fullName>
    </submittedName>
</protein>
<evidence type="ECO:0000313" key="1">
    <source>
        <dbReference type="EMBL" id="BDT62758.1"/>
    </source>
</evidence>
<organism evidence="1">
    <name type="scientific">Metapenaeus joyneri majanivirus</name>
    <dbReference type="NCBI Taxonomy" id="2984280"/>
    <lineage>
        <taxon>Viruses</taxon>
        <taxon>Viruses incertae sedis</taxon>
        <taxon>Naldaviricetes</taxon>
        <taxon>Nimaviridae</taxon>
    </lineage>
</organism>
<sequence>MNTTTITTTNNNNNNNNDNIIIQNNNNNNDDNIIIQNNNNNNKNYNNNNILNYINKKNIYISDLFYKLYEINYDILNYTLIMLTVISDNVNKYHQETQSPLIRYIKEETMKIKHSVQQASKFHYRCNQVSSNTITQSAAAAAITTTIIPSTTSTKMLTLTEKKLNAFFHNLFLYRKIDIDDIDKFSLRLLSLLKIFVLLNNHCTDLMSFIFKLL</sequence>
<name>A0A9C7BMK4_9VIRU</name>
<reference evidence="1" key="1">
    <citation type="submission" date="2022-10" db="EMBL/GenBank/DDBJ databases">
        <title>Genome sequences of endogenous nimaviruses in decapod crustaceans.</title>
        <authorList>
            <person name="Kawato S."/>
            <person name="Nozaki R."/>
            <person name="Kondo H."/>
            <person name="Hirono I."/>
        </authorList>
    </citation>
    <scope>NUCLEOTIDE SEQUENCE</scope>
    <source>
        <strain evidence="1">Tokushima2020</strain>
    </source>
</reference>
<accession>A0A9C7BMK4</accession>
<proteinExistence type="predicted"/>